<comment type="caution">
    <text evidence="1">The sequence shown here is derived from an EMBL/GenBank/DDBJ whole genome shotgun (WGS) entry which is preliminary data.</text>
</comment>
<protein>
    <recommendedName>
        <fullName evidence="3">C_GCAxxG_C_C family protein</fullName>
    </recommendedName>
</protein>
<gene>
    <name evidence="1" type="ORF">B9J98_07300</name>
</gene>
<organism evidence="1 2">
    <name type="scientific">Candidatus Terraquivivens tikiterensis</name>
    <dbReference type="NCBI Taxonomy" id="1980982"/>
    <lineage>
        <taxon>Archaea</taxon>
        <taxon>Nitrososphaerota</taxon>
        <taxon>Candidatus Wolframiiraptoraceae</taxon>
        <taxon>Candidatus Terraquivivens</taxon>
    </lineage>
</organism>
<sequence>MGRKADNLPRRAARLARILGEEFSGCSQMTLKALQETFGIVDQNVFAAATPFAGGIARDGEVCGALLGALMFVGMLCGRRRLERTSESEDYSRCMSLAVKVYEDFKQEYGSVRCRDVHLRLFGRVYDLKEP</sequence>
<accession>A0A2R7Y1G8</accession>
<reference evidence="1 2" key="1">
    <citation type="submission" date="2017-04" db="EMBL/GenBank/DDBJ databases">
        <title>Draft Aigarchaeota genome from a New Zealand hot spring.</title>
        <authorList>
            <person name="Reysenbach A.-L."/>
            <person name="Donaho J.A."/>
            <person name="Gerhart J."/>
            <person name="Kelley J.F."/>
            <person name="Kouba K."/>
            <person name="Podar M."/>
            <person name="Stott M."/>
        </authorList>
    </citation>
    <scope>NUCLEOTIDE SEQUENCE [LARGE SCALE GENOMIC DNA]</scope>
    <source>
        <strain evidence="1">NZ13_MG1</strain>
    </source>
</reference>
<name>A0A2R7Y1G8_9ARCH</name>
<evidence type="ECO:0000313" key="1">
    <source>
        <dbReference type="EMBL" id="PUA31197.1"/>
    </source>
</evidence>
<dbReference type="Pfam" id="PF09719">
    <property type="entry name" value="C_GCAxxG_C_C"/>
    <property type="match status" value="1"/>
</dbReference>
<evidence type="ECO:0000313" key="2">
    <source>
        <dbReference type="Proteomes" id="UP000244066"/>
    </source>
</evidence>
<dbReference type="NCBIfam" id="TIGR01909">
    <property type="entry name" value="C_GCAxxG_C_C"/>
    <property type="match status" value="1"/>
</dbReference>
<dbReference type="EMBL" id="NDWU01000023">
    <property type="protein sequence ID" value="PUA31197.1"/>
    <property type="molecule type" value="Genomic_DNA"/>
</dbReference>
<proteinExistence type="predicted"/>
<dbReference type="Proteomes" id="UP000244066">
    <property type="component" value="Unassembled WGS sequence"/>
</dbReference>
<dbReference type="AlphaFoldDB" id="A0A2R7Y1G8"/>
<dbReference type="InterPro" id="IPR010181">
    <property type="entry name" value="CGCAxxGCC_motif"/>
</dbReference>
<evidence type="ECO:0008006" key="3">
    <source>
        <dbReference type="Google" id="ProtNLM"/>
    </source>
</evidence>